<organism evidence="2">
    <name type="scientific">Symploca sp. SIO1C4</name>
    <dbReference type="NCBI Taxonomy" id="2607765"/>
    <lineage>
        <taxon>Bacteria</taxon>
        <taxon>Bacillati</taxon>
        <taxon>Cyanobacteriota</taxon>
        <taxon>Cyanophyceae</taxon>
        <taxon>Coleofasciculales</taxon>
        <taxon>Coleofasciculaceae</taxon>
        <taxon>Symploca</taxon>
    </lineage>
</organism>
<feature type="compositionally biased region" description="Polar residues" evidence="1">
    <location>
        <begin position="104"/>
        <end position="121"/>
    </location>
</feature>
<proteinExistence type="predicted"/>
<evidence type="ECO:0000256" key="1">
    <source>
        <dbReference type="SAM" id="MobiDB-lite"/>
    </source>
</evidence>
<evidence type="ECO:0000313" key="2">
    <source>
        <dbReference type="EMBL" id="NER29441.1"/>
    </source>
</evidence>
<name>A0A6B3NIF7_9CYAN</name>
<dbReference type="EMBL" id="JAAHFQ010000367">
    <property type="protein sequence ID" value="NER29441.1"/>
    <property type="molecule type" value="Genomic_DNA"/>
</dbReference>
<reference evidence="2" key="1">
    <citation type="submission" date="2019-11" db="EMBL/GenBank/DDBJ databases">
        <title>Genomic insights into an expanded diversity of filamentous marine cyanobacteria reveals the extraordinary biosynthetic potential of Moorea and Okeania.</title>
        <authorList>
            <person name="Ferreira Leao T."/>
            <person name="Wang M."/>
            <person name="Moss N."/>
            <person name="Da Silva R."/>
            <person name="Sanders J."/>
            <person name="Nurk S."/>
            <person name="Gurevich A."/>
            <person name="Humphrey G."/>
            <person name="Reher R."/>
            <person name="Zhu Q."/>
            <person name="Belda-Ferre P."/>
            <person name="Glukhov E."/>
            <person name="Rex R."/>
            <person name="Dorrestein P.C."/>
            <person name="Knight R."/>
            <person name="Pevzner P."/>
            <person name="Gerwick W.H."/>
            <person name="Gerwick L."/>
        </authorList>
    </citation>
    <scope>NUCLEOTIDE SEQUENCE</scope>
    <source>
        <strain evidence="2">SIO1C4</strain>
    </source>
</reference>
<accession>A0A6B3NIF7</accession>
<sequence length="121" mass="13831">MNEAKIISGFSQLLQDSNYSNSSLAKSWAQLDQTLGQLDNEQYSPFAKAIVDWCAQNQPLGDDLRKVTVISRSWIPEGSNRQEEELIKKNISIIREQVKEHAKQQQNPSQVSQTERNNNEK</sequence>
<comment type="caution">
    <text evidence="2">The sequence shown here is derived from an EMBL/GenBank/DDBJ whole genome shotgun (WGS) entry which is preliminary data.</text>
</comment>
<feature type="region of interest" description="Disordered" evidence="1">
    <location>
        <begin position="98"/>
        <end position="121"/>
    </location>
</feature>
<dbReference type="AlphaFoldDB" id="A0A6B3NIF7"/>
<gene>
    <name evidence="2" type="ORF">F6J89_17885</name>
</gene>
<protein>
    <submittedName>
        <fullName evidence="2">Uncharacterized protein</fullName>
    </submittedName>
</protein>